<proteinExistence type="predicted"/>
<dbReference type="OrthoDB" id="5236983at2759"/>
<evidence type="ECO:0000313" key="3">
    <source>
        <dbReference type="EnsemblMetazoa" id="KAF7495349.1"/>
    </source>
</evidence>
<dbReference type="EnsemblMetazoa" id="SSS_4955s_mrna">
    <property type="protein sequence ID" value="KAF7495349.1"/>
    <property type="gene ID" value="SSS_4955"/>
</dbReference>
<dbReference type="GO" id="GO:0004222">
    <property type="term" value="F:metalloendopeptidase activity"/>
    <property type="evidence" value="ECO:0007669"/>
    <property type="project" value="InterPro"/>
</dbReference>
<sequence>MISDEFEFDDIIEDDEIELLLHKTSSSSSSDTSKSKQSSNDIVPIIPIVCDDFVPILCDDLDDLCDPFFETIINDNDEVMFLGSKQSNESRTHFFNKSNKFSHNSKNDDFSVIDHRLETLDPTPDIQKLFNDFDMKFFNGILSTQNNFKLKWSGELTSSAGLFSVKRNKKTMQIEASIKLSSKLLSLRSRRDLVQVLLHEMIHAYIYFSGIKDSGPHGHRFLDLMQQINQAAKTNITVYHSFHDEVRHVTRRPRQTYKENMPFRFQRQIRNIGGNIFQFIS</sequence>
<dbReference type="GO" id="GO:0031593">
    <property type="term" value="F:polyubiquitin modification-dependent protein binding"/>
    <property type="evidence" value="ECO:0007669"/>
    <property type="project" value="TreeGrafter"/>
</dbReference>
<organism evidence="2">
    <name type="scientific">Sarcoptes scabiei</name>
    <name type="common">Itch mite</name>
    <name type="synonym">Acarus scabiei</name>
    <dbReference type="NCBI Taxonomy" id="52283"/>
    <lineage>
        <taxon>Eukaryota</taxon>
        <taxon>Metazoa</taxon>
        <taxon>Ecdysozoa</taxon>
        <taxon>Arthropoda</taxon>
        <taxon>Chelicerata</taxon>
        <taxon>Arachnida</taxon>
        <taxon>Acari</taxon>
        <taxon>Acariformes</taxon>
        <taxon>Sarcoptiformes</taxon>
        <taxon>Astigmata</taxon>
        <taxon>Psoroptidia</taxon>
        <taxon>Sarcoptoidea</taxon>
        <taxon>Sarcoptidae</taxon>
        <taxon>Sarcoptinae</taxon>
        <taxon>Sarcoptes</taxon>
    </lineage>
</organism>
<dbReference type="Pfam" id="PF10263">
    <property type="entry name" value="SprT-like"/>
    <property type="match status" value="1"/>
</dbReference>
<dbReference type="Proteomes" id="UP000070412">
    <property type="component" value="Unassembled WGS sequence"/>
</dbReference>
<dbReference type="GO" id="GO:0006974">
    <property type="term" value="P:DNA damage response"/>
    <property type="evidence" value="ECO:0007669"/>
    <property type="project" value="InterPro"/>
</dbReference>
<keyword evidence="4" id="KW-1185">Reference proteome</keyword>
<dbReference type="InterPro" id="IPR044245">
    <property type="entry name" value="Spartan"/>
</dbReference>
<dbReference type="GO" id="GO:0005634">
    <property type="term" value="C:nucleus"/>
    <property type="evidence" value="ECO:0007669"/>
    <property type="project" value="TreeGrafter"/>
</dbReference>
<dbReference type="GO" id="GO:0003697">
    <property type="term" value="F:single-stranded DNA binding"/>
    <property type="evidence" value="ECO:0007669"/>
    <property type="project" value="InterPro"/>
</dbReference>
<evidence type="ECO:0000313" key="4">
    <source>
        <dbReference type="Proteomes" id="UP000070412"/>
    </source>
</evidence>
<dbReference type="PANTHER" id="PTHR21220">
    <property type="entry name" value="DNA-DEPENDENT METALLOPROTEASE SPRTN"/>
    <property type="match status" value="1"/>
</dbReference>
<dbReference type="InterPro" id="IPR006640">
    <property type="entry name" value="SprT-like_domain"/>
</dbReference>
<dbReference type="AlphaFoldDB" id="A0A834REA6"/>
<accession>A0A834REA6</accession>
<reference evidence="3" key="3">
    <citation type="submission" date="2022-06" db="UniProtKB">
        <authorList>
            <consortium name="EnsemblMetazoa"/>
        </authorList>
    </citation>
    <scope>IDENTIFICATION</scope>
</reference>
<name>A0A834REA6_SARSC</name>
<feature type="domain" description="SprT-like" evidence="1">
    <location>
        <begin position="124"/>
        <end position="272"/>
    </location>
</feature>
<gene>
    <name evidence="2" type="ORF">SSS_4955</name>
</gene>
<protein>
    <submittedName>
        <fullName evidence="2">SprT-like domain-containing protein Spartan</fullName>
    </submittedName>
</protein>
<reference evidence="2" key="2">
    <citation type="submission" date="2020-01" db="EMBL/GenBank/DDBJ databases">
        <authorList>
            <person name="Korhonen P.K.K."/>
            <person name="Guangxu M.G."/>
            <person name="Wang T.W."/>
            <person name="Stroehlein A.J.S."/>
            <person name="Young N.D."/>
            <person name="Ang C.-S.A."/>
            <person name="Fernando D.W.F."/>
            <person name="Lu H.L."/>
            <person name="Taylor S.T."/>
            <person name="Ehtesham M.E.M."/>
            <person name="Najaraj S.H.N."/>
            <person name="Harsha G.H.G."/>
            <person name="Madugundu A.M."/>
            <person name="Renuse S.R."/>
            <person name="Holt D.H."/>
            <person name="Pandey A.P."/>
            <person name="Papenfuss A.P."/>
            <person name="Gasser R.B.G."/>
            <person name="Fischer K.F."/>
        </authorList>
    </citation>
    <scope>NUCLEOTIDE SEQUENCE</scope>
    <source>
        <strain evidence="2">SSS_KF_BRIS2020</strain>
    </source>
</reference>
<dbReference type="SMART" id="SM00731">
    <property type="entry name" value="SprT"/>
    <property type="match status" value="1"/>
</dbReference>
<evidence type="ECO:0000259" key="1">
    <source>
        <dbReference type="SMART" id="SM00731"/>
    </source>
</evidence>
<dbReference type="EMBL" id="WVUK01000048">
    <property type="protein sequence ID" value="KAF7495349.1"/>
    <property type="molecule type" value="Genomic_DNA"/>
</dbReference>
<reference evidence="4" key="1">
    <citation type="journal article" date="2020" name="PLoS Negl. Trop. Dis.">
        <title>High-quality nuclear genome for Sarcoptes scabiei-A critical resource for a neglected parasite.</title>
        <authorList>
            <person name="Korhonen P.K."/>
            <person name="Gasser R.B."/>
            <person name="Ma G."/>
            <person name="Wang T."/>
            <person name="Stroehlein A.J."/>
            <person name="Young N.D."/>
            <person name="Ang C.S."/>
            <person name="Fernando D.D."/>
            <person name="Lu H.C."/>
            <person name="Taylor S."/>
            <person name="Reynolds S.L."/>
            <person name="Mofiz E."/>
            <person name="Najaraj S.H."/>
            <person name="Gowda H."/>
            <person name="Madugundu A."/>
            <person name="Renuse S."/>
            <person name="Holt D."/>
            <person name="Pandey A."/>
            <person name="Papenfuss A.T."/>
            <person name="Fischer K."/>
        </authorList>
    </citation>
    <scope>NUCLEOTIDE SEQUENCE [LARGE SCALE GENOMIC DNA]</scope>
</reference>
<dbReference type="PANTHER" id="PTHR21220:SF0">
    <property type="entry name" value="DNA-DEPENDENT METALLOPROTEASE SPRTN"/>
    <property type="match status" value="1"/>
</dbReference>
<evidence type="ECO:0000313" key="2">
    <source>
        <dbReference type="EMBL" id="KAF7495349.1"/>
    </source>
</evidence>